<evidence type="ECO:0000256" key="1">
    <source>
        <dbReference type="ARBA" id="ARBA00022603"/>
    </source>
</evidence>
<dbReference type="Proteomes" id="UP000249417">
    <property type="component" value="Unassembled WGS sequence"/>
</dbReference>
<protein>
    <recommendedName>
        <fullName evidence="3">Methyltransferase domain-containing protein</fullName>
    </recommendedName>
</protein>
<dbReference type="SUPFAM" id="SSF53335">
    <property type="entry name" value="S-adenosyl-L-methionine-dependent methyltransferases"/>
    <property type="match status" value="1"/>
</dbReference>
<feature type="domain" description="Methyltransferase" evidence="3">
    <location>
        <begin position="56"/>
        <end position="146"/>
    </location>
</feature>
<sequence>MNIFDNFSEQALSTAYHYDSWANSYDRDVSEEFSYEAHKKVAEAVREYACADAINILDLGTGTGLVLQELKPAFSKASMTGLDASIQMLDKQRSKYLGTRLQHCDIGSNDWPVPENHFDIVTCAGTLSLIPDLNHVLDQTRKAARTGATIAMSFLIGTEQRKDHFLAEIFDGTRIYQRTPSEMRQAVEKHGFKVHKTPDIFIGYAGQTFREYHGVIAFIKN</sequence>
<dbReference type="PANTHER" id="PTHR43861:SF1">
    <property type="entry name" value="TRANS-ACONITATE 2-METHYLTRANSFERASE"/>
    <property type="match status" value="1"/>
</dbReference>
<dbReference type="InterPro" id="IPR041698">
    <property type="entry name" value="Methyltransf_25"/>
</dbReference>
<dbReference type="Gene3D" id="3.40.50.150">
    <property type="entry name" value="Vaccinia Virus protein VP39"/>
    <property type="match status" value="1"/>
</dbReference>
<dbReference type="Pfam" id="PF13649">
    <property type="entry name" value="Methyltransf_25"/>
    <property type="match status" value="1"/>
</dbReference>
<dbReference type="PANTHER" id="PTHR43861">
    <property type="entry name" value="TRANS-ACONITATE 2-METHYLTRANSFERASE-RELATED"/>
    <property type="match status" value="1"/>
</dbReference>
<dbReference type="AlphaFoldDB" id="A0A2W5N5E7"/>
<organism evidence="4 5">
    <name type="scientific">Micavibrio aeruginosavorus</name>
    <dbReference type="NCBI Taxonomy" id="349221"/>
    <lineage>
        <taxon>Bacteria</taxon>
        <taxon>Pseudomonadati</taxon>
        <taxon>Bdellovibrionota</taxon>
        <taxon>Bdellovibrionia</taxon>
        <taxon>Bdellovibrionales</taxon>
        <taxon>Pseudobdellovibrionaceae</taxon>
        <taxon>Micavibrio</taxon>
    </lineage>
</organism>
<name>A0A2W5N5E7_9BACT</name>
<keyword evidence="1" id="KW-0489">Methyltransferase</keyword>
<evidence type="ECO:0000313" key="4">
    <source>
        <dbReference type="EMBL" id="PZQ48646.1"/>
    </source>
</evidence>
<dbReference type="EMBL" id="QFQB01000004">
    <property type="protein sequence ID" value="PZQ48646.1"/>
    <property type="molecule type" value="Genomic_DNA"/>
</dbReference>
<gene>
    <name evidence="4" type="ORF">DI551_01370</name>
</gene>
<reference evidence="4 5" key="1">
    <citation type="submission" date="2017-08" db="EMBL/GenBank/DDBJ databases">
        <title>Infants hospitalized years apart are colonized by the same room-sourced microbial strains.</title>
        <authorList>
            <person name="Brooks B."/>
            <person name="Olm M.R."/>
            <person name="Firek B.A."/>
            <person name="Baker R."/>
            <person name="Thomas B.C."/>
            <person name="Morowitz M.J."/>
            <person name="Banfield J.F."/>
        </authorList>
    </citation>
    <scope>NUCLEOTIDE SEQUENCE [LARGE SCALE GENOMIC DNA]</scope>
    <source>
        <strain evidence="4">S2_005_002_R2_29</strain>
    </source>
</reference>
<dbReference type="InterPro" id="IPR029063">
    <property type="entry name" value="SAM-dependent_MTases_sf"/>
</dbReference>
<evidence type="ECO:0000259" key="3">
    <source>
        <dbReference type="Pfam" id="PF13649"/>
    </source>
</evidence>
<accession>A0A2W5N5E7</accession>
<proteinExistence type="predicted"/>
<dbReference type="GO" id="GO:0032259">
    <property type="term" value="P:methylation"/>
    <property type="evidence" value="ECO:0007669"/>
    <property type="project" value="UniProtKB-KW"/>
</dbReference>
<dbReference type="CDD" id="cd02440">
    <property type="entry name" value="AdoMet_MTases"/>
    <property type="match status" value="1"/>
</dbReference>
<comment type="caution">
    <text evidence="4">The sequence shown here is derived from an EMBL/GenBank/DDBJ whole genome shotgun (WGS) entry which is preliminary data.</text>
</comment>
<evidence type="ECO:0000256" key="2">
    <source>
        <dbReference type="ARBA" id="ARBA00022679"/>
    </source>
</evidence>
<evidence type="ECO:0000313" key="5">
    <source>
        <dbReference type="Proteomes" id="UP000249417"/>
    </source>
</evidence>
<dbReference type="GO" id="GO:0008168">
    <property type="term" value="F:methyltransferase activity"/>
    <property type="evidence" value="ECO:0007669"/>
    <property type="project" value="UniProtKB-KW"/>
</dbReference>
<keyword evidence="2" id="KW-0808">Transferase</keyword>